<organism evidence="2 3">
    <name type="scientific">Vigna angularis var. angularis</name>
    <dbReference type="NCBI Taxonomy" id="157739"/>
    <lineage>
        <taxon>Eukaryota</taxon>
        <taxon>Viridiplantae</taxon>
        <taxon>Streptophyta</taxon>
        <taxon>Embryophyta</taxon>
        <taxon>Tracheophyta</taxon>
        <taxon>Spermatophyta</taxon>
        <taxon>Magnoliopsida</taxon>
        <taxon>eudicotyledons</taxon>
        <taxon>Gunneridae</taxon>
        <taxon>Pentapetalae</taxon>
        <taxon>rosids</taxon>
        <taxon>fabids</taxon>
        <taxon>Fabales</taxon>
        <taxon>Fabaceae</taxon>
        <taxon>Papilionoideae</taxon>
        <taxon>50 kb inversion clade</taxon>
        <taxon>NPAAA clade</taxon>
        <taxon>indigoferoid/millettioid clade</taxon>
        <taxon>Phaseoleae</taxon>
        <taxon>Vigna</taxon>
    </lineage>
</organism>
<protein>
    <submittedName>
        <fullName evidence="2">Uncharacterized protein</fullName>
    </submittedName>
</protein>
<feature type="region of interest" description="Disordered" evidence="1">
    <location>
        <begin position="19"/>
        <end position="38"/>
    </location>
</feature>
<gene>
    <name evidence="2" type="primary">Vigan.08G200900</name>
    <name evidence="2" type="ORF">VIGAN_08200900</name>
</gene>
<evidence type="ECO:0000313" key="3">
    <source>
        <dbReference type="Proteomes" id="UP000291084"/>
    </source>
</evidence>
<dbReference type="Proteomes" id="UP000291084">
    <property type="component" value="Chromosome 8"/>
</dbReference>
<proteinExistence type="predicted"/>
<keyword evidence="3" id="KW-1185">Reference proteome</keyword>
<sequence length="84" mass="9872">MDKLKIKNKVPRRHMQIEDLTKGSPNFSSKRSHGKLQQQQWWQMSEAKEKSSLTAAFFLRLLGKATEESDFRQRKAPVLPYKPE</sequence>
<evidence type="ECO:0000313" key="2">
    <source>
        <dbReference type="EMBL" id="BAT95308.1"/>
    </source>
</evidence>
<feature type="compositionally biased region" description="Polar residues" evidence="1">
    <location>
        <begin position="23"/>
        <end position="38"/>
    </location>
</feature>
<dbReference type="EMBL" id="AP015041">
    <property type="protein sequence ID" value="BAT95308.1"/>
    <property type="molecule type" value="Genomic_DNA"/>
</dbReference>
<reference evidence="2 3" key="1">
    <citation type="journal article" date="2015" name="Sci. Rep.">
        <title>The power of single molecule real-time sequencing technology in the de novo assembly of a eukaryotic genome.</title>
        <authorList>
            <person name="Sakai H."/>
            <person name="Naito K."/>
            <person name="Ogiso-Tanaka E."/>
            <person name="Takahashi Y."/>
            <person name="Iseki K."/>
            <person name="Muto C."/>
            <person name="Satou K."/>
            <person name="Teruya K."/>
            <person name="Shiroma A."/>
            <person name="Shimoji M."/>
            <person name="Hirano T."/>
            <person name="Itoh T."/>
            <person name="Kaga A."/>
            <person name="Tomooka N."/>
        </authorList>
    </citation>
    <scope>NUCLEOTIDE SEQUENCE [LARGE SCALE GENOMIC DNA]</scope>
    <source>
        <strain evidence="3">cv. Shumari</strain>
    </source>
</reference>
<evidence type="ECO:0000256" key="1">
    <source>
        <dbReference type="SAM" id="MobiDB-lite"/>
    </source>
</evidence>
<name>A0A0S3SR48_PHAAN</name>
<dbReference type="AlphaFoldDB" id="A0A0S3SR48"/>
<accession>A0A0S3SR48</accession>